<dbReference type="PANTHER" id="PTHR13932">
    <property type="entry name" value="COPROPORPHYRINIGEN III OXIDASE"/>
    <property type="match status" value="1"/>
</dbReference>
<name>A0A382XYW6_9ZZZZ</name>
<dbReference type="GO" id="GO:0006779">
    <property type="term" value="P:porphyrin-containing compound biosynthetic process"/>
    <property type="evidence" value="ECO:0007669"/>
    <property type="project" value="TreeGrafter"/>
</dbReference>
<dbReference type="AlphaFoldDB" id="A0A382XYW6"/>
<proteinExistence type="predicted"/>
<dbReference type="EMBL" id="UINC01171577">
    <property type="protein sequence ID" value="SVD76216.1"/>
    <property type="molecule type" value="Genomic_DNA"/>
</dbReference>
<dbReference type="PANTHER" id="PTHR13932:SF5">
    <property type="entry name" value="RADICAL S-ADENOSYL METHIONINE DOMAIN-CONTAINING PROTEIN 1, MITOCHONDRIAL"/>
    <property type="match status" value="1"/>
</dbReference>
<feature type="non-terminal residue" evidence="1">
    <location>
        <position position="1"/>
    </location>
</feature>
<dbReference type="GO" id="GO:0051539">
    <property type="term" value="F:4 iron, 4 sulfur cluster binding"/>
    <property type="evidence" value="ECO:0007669"/>
    <property type="project" value="TreeGrafter"/>
</dbReference>
<dbReference type="InterPro" id="IPR034505">
    <property type="entry name" value="Coproporphyrinogen-III_oxidase"/>
</dbReference>
<dbReference type="SUPFAM" id="SSF102114">
    <property type="entry name" value="Radical SAM enzymes"/>
    <property type="match status" value="1"/>
</dbReference>
<dbReference type="InterPro" id="IPR058240">
    <property type="entry name" value="rSAM_sf"/>
</dbReference>
<evidence type="ECO:0008006" key="2">
    <source>
        <dbReference type="Google" id="ProtNLM"/>
    </source>
</evidence>
<protein>
    <recommendedName>
        <fullName evidence="2">HemN C-terminal domain-containing protein</fullName>
    </recommendedName>
</protein>
<reference evidence="1" key="1">
    <citation type="submission" date="2018-05" db="EMBL/GenBank/DDBJ databases">
        <authorList>
            <person name="Lanie J.A."/>
            <person name="Ng W.-L."/>
            <person name="Kazmierczak K.M."/>
            <person name="Andrzejewski T.M."/>
            <person name="Davidsen T.M."/>
            <person name="Wayne K.J."/>
            <person name="Tettelin H."/>
            <person name="Glass J.I."/>
            <person name="Rusch D."/>
            <person name="Podicherti R."/>
            <person name="Tsui H.-C.T."/>
            <person name="Winkler M.E."/>
        </authorList>
    </citation>
    <scope>NUCLEOTIDE SEQUENCE</scope>
</reference>
<gene>
    <name evidence="1" type="ORF">METZ01_LOCUS429070</name>
</gene>
<accession>A0A382XYW6</accession>
<organism evidence="1">
    <name type="scientific">marine metagenome</name>
    <dbReference type="NCBI Taxonomy" id="408172"/>
    <lineage>
        <taxon>unclassified sequences</taxon>
        <taxon>metagenomes</taxon>
        <taxon>ecological metagenomes</taxon>
    </lineage>
</organism>
<evidence type="ECO:0000313" key="1">
    <source>
        <dbReference type="EMBL" id="SVD76216.1"/>
    </source>
</evidence>
<sequence>YWEIDQYLSFGPSSHSFDGNIRYSNVRNLNQYIKSINNGNDPRDFIEKFSDKNFTNELIGFGLRIANGINLDRIPNSFSSLVNNSIKISQKKWGEHFIFEKNKLKLSQEGFAFSDAIAIDLMI</sequence>
<dbReference type="GO" id="GO:0005737">
    <property type="term" value="C:cytoplasm"/>
    <property type="evidence" value="ECO:0007669"/>
    <property type="project" value="TreeGrafter"/>
</dbReference>